<dbReference type="SUPFAM" id="SSF48452">
    <property type="entry name" value="TPR-like"/>
    <property type="match status" value="1"/>
</dbReference>
<evidence type="ECO:0000256" key="1">
    <source>
        <dbReference type="PROSITE-ProRule" id="PRU00339"/>
    </source>
</evidence>
<dbReference type="InterPro" id="IPR019734">
    <property type="entry name" value="TPR_rpt"/>
</dbReference>
<feature type="region of interest" description="Disordered" evidence="2">
    <location>
        <begin position="366"/>
        <end position="385"/>
    </location>
</feature>
<evidence type="ECO:0000313" key="4">
    <source>
        <dbReference type="Proteomes" id="UP000321595"/>
    </source>
</evidence>
<dbReference type="RefSeq" id="WP_146961391.1">
    <property type="nucleotide sequence ID" value="NZ_CP042467.1"/>
</dbReference>
<keyword evidence="4" id="KW-1185">Reference proteome</keyword>
<evidence type="ECO:0000256" key="2">
    <source>
        <dbReference type="SAM" id="MobiDB-lite"/>
    </source>
</evidence>
<sequence length="385" mass="42800">MHKILILAALLTIGCDKKEPAPEPPTKTQTTAEPAPEPAAEAPKLTTWEGTDADSMLKALQASIAHNAKKAQEEGAGWLELEREAKAHMALARLIGSYDPYKDAEAALKTALDRAKKGSGPILTQADLHFTLHQFAKVEPLLAQVEARAIVPDGDRAAVIALRADILVSRGEYDKARALYDEALKLEDSSGNRVRIGHLERYRGNMEEAEKWFTQAQEAAVKDTKFQRAWTQLQAGIFELEREHYDKALELFELANATFSGWYLILEHIAEIHAIKENYEKAESMYREILNHVPSPEFMDALAGVLDATERPDEAKEWRAKATAAYREQLEKFPEAAYGHALEHFIETDPKFAVELAEKNLAVRPGPEAEEALKEAKAAAEKATN</sequence>
<name>A0A5B8XUB2_9DELT</name>
<protein>
    <submittedName>
        <fullName evidence="3">Tetratricopeptide repeat protein</fullName>
    </submittedName>
</protein>
<dbReference type="AlphaFoldDB" id="A0A5B8XUB2"/>
<dbReference type="EMBL" id="CP042467">
    <property type="protein sequence ID" value="QED28717.1"/>
    <property type="molecule type" value="Genomic_DNA"/>
</dbReference>
<evidence type="ECO:0000313" key="3">
    <source>
        <dbReference type="EMBL" id="QED28717.1"/>
    </source>
</evidence>
<dbReference type="Gene3D" id="1.25.40.10">
    <property type="entry name" value="Tetratricopeptide repeat domain"/>
    <property type="match status" value="2"/>
</dbReference>
<organism evidence="3 4">
    <name type="scientific">Microvenator marinus</name>
    <dbReference type="NCBI Taxonomy" id="2600177"/>
    <lineage>
        <taxon>Bacteria</taxon>
        <taxon>Deltaproteobacteria</taxon>
        <taxon>Bradymonadales</taxon>
        <taxon>Microvenatoraceae</taxon>
        <taxon>Microvenator</taxon>
    </lineage>
</organism>
<dbReference type="Proteomes" id="UP000321595">
    <property type="component" value="Chromosome"/>
</dbReference>
<dbReference type="PROSITE" id="PS50005">
    <property type="entry name" value="TPR"/>
    <property type="match status" value="1"/>
</dbReference>
<feature type="compositionally biased region" description="Basic and acidic residues" evidence="2">
    <location>
        <begin position="371"/>
        <end position="385"/>
    </location>
</feature>
<dbReference type="KEGG" id="bbae:FRD01_16035"/>
<accession>A0A5B8XUB2</accession>
<feature type="compositionally biased region" description="Low complexity" evidence="2">
    <location>
        <begin position="26"/>
        <end position="44"/>
    </location>
</feature>
<gene>
    <name evidence="3" type="ORF">FRD01_16035</name>
</gene>
<dbReference type="OrthoDB" id="5727094at2"/>
<proteinExistence type="predicted"/>
<feature type="region of interest" description="Disordered" evidence="2">
    <location>
        <begin position="16"/>
        <end position="44"/>
    </location>
</feature>
<keyword evidence="1" id="KW-0802">TPR repeat</keyword>
<dbReference type="SMART" id="SM00028">
    <property type="entry name" value="TPR"/>
    <property type="match status" value="3"/>
</dbReference>
<feature type="repeat" description="TPR" evidence="1">
    <location>
        <begin position="157"/>
        <end position="190"/>
    </location>
</feature>
<reference evidence="3 4" key="1">
    <citation type="submission" date="2019-08" db="EMBL/GenBank/DDBJ databases">
        <authorList>
            <person name="Liang Q."/>
        </authorList>
    </citation>
    <scope>NUCLEOTIDE SEQUENCE [LARGE SCALE GENOMIC DNA]</scope>
    <source>
        <strain evidence="3 4">V1718</strain>
    </source>
</reference>
<dbReference type="InterPro" id="IPR011990">
    <property type="entry name" value="TPR-like_helical_dom_sf"/>
</dbReference>
<dbReference type="PROSITE" id="PS51257">
    <property type="entry name" value="PROKAR_LIPOPROTEIN"/>
    <property type="match status" value="1"/>
</dbReference>